<feature type="binding site" evidence="10">
    <location>
        <begin position="446"/>
        <end position="448"/>
    </location>
    <ligand>
        <name>L-homocysteine</name>
        <dbReference type="ChEBI" id="CHEBI:58199"/>
    </ligand>
</feature>
<feature type="binding site" evidence="10">
    <location>
        <position position="658"/>
    </location>
    <ligand>
        <name>Zn(2+)</name>
        <dbReference type="ChEBI" id="CHEBI:29105"/>
        <note>catalytic</note>
    </ligand>
</feature>
<dbReference type="Gene3D" id="3.20.20.210">
    <property type="match status" value="2"/>
</dbReference>
<protein>
    <recommendedName>
        <fullName evidence="10">5-methyltetrahydropteroyltriglutamate--homocysteine methyltransferase</fullName>
        <ecNumber evidence="10">2.1.1.14</ecNumber>
    </recommendedName>
    <alternativeName>
        <fullName evidence="10">Cobalamin-independent methionine synthase</fullName>
    </alternativeName>
    <alternativeName>
        <fullName evidence="10">Methionine synthase, vitamin-B12 independent isozyme</fullName>
    </alternativeName>
</protein>
<feature type="binding site" evidence="10">
    <location>
        <position position="614"/>
    </location>
    <ligand>
        <name>L-homocysteine</name>
        <dbReference type="ChEBI" id="CHEBI:58199"/>
    </ligand>
</feature>
<keyword evidence="6 10" id="KW-0808">Transferase</keyword>
<keyword evidence="14" id="KW-1185">Reference proteome</keyword>
<dbReference type="EMBL" id="CP137852">
    <property type="protein sequence ID" value="WPB84515.1"/>
    <property type="molecule type" value="Genomic_DNA"/>
</dbReference>
<evidence type="ECO:0000256" key="10">
    <source>
        <dbReference type="HAMAP-Rule" id="MF_00172"/>
    </source>
</evidence>
<evidence type="ECO:0000256" key="2">
    <source>
        <dbReference type="ARBA" id="ARBA00004681"/>
    </source>
</evidence>
<dbReference type="EC" id="2.1.1.14" evidence="10"/>
<feature type="binding site" evidence="10">
    <location>
        <position position="680"/>
    </location>
    <ligand>
        <name>Zn(2+)</name>
        <dbReference type="ChEBI" id="CHEBI:29105"/>
        <note>catalytic</note>
    </ligand>
</feature>
<feature type="active site" description="Proton donor" evidence="10">
    <location>
        <position position="709"/>
    </location>
</feature>
<dbReference type="PIRSF" id="PIRSF000382">
    <property type="entry name" value="MeTrfase_B12_ind"/>
    <property type="match status" value="1"/>
</dbReference>
<gene>
    <name evidence="10 13" type="primary">metE</name>
    <name evidence="13" type="ORF">R9Z33_20760</name>
</gene>
<dbReference type="Proteomes" id="UP001305521">
    <property type="component" value="Chromosome"/>
</dbReference>
<feature type="binding site" evidence="10">
    <location>
        <begin position="446"/>
        <end position="448"/>
    </location>
    <ligand>
        <name>L-methionine</name>
        <dbReference type="ChEBI" id="CHEBI:57844"/>
    </ligand>
</feature>
<feature type="binding site" evidence="10">
    <location>
        <position position="124"/>
    </location>
    <ligand>
        <name>5-methyltetrahydropteroyltri-L-glutamate</name>
        <dbReference type="ChEBI" id="CHEBI:58207"/>
    </ligand>
</feature>
<dbReference type="NCBIfam" id="NF003556">
    <property type="entry name" value="PRK05222.1"/>
    <property type="match status" value="1"/>
</dbReference>
<evidence type="ECO:0000313" key="14">
    <source>
        <dbReference type="Proteomes" id="UP001305521"/>
    </source>
</evidence>
<keyword evidence="5 10" id="KW-0028">Amino-acid biosynthesis</keyword>
<comment type="similarity">
    <text evidence="3 10">Belongs to the vitamin-B12 independent methionine synthase family.</text>
</comment>
<dbReference type="NCBIfam" id="TIGR01371">
    <property type="entry name" value="met_syn_B12ind"/>
    <property type="match status" value="1"/>
</dbReference>
<evidence type="ECO:0000259" key="11">
    <source>
        <dbReference type="Pfam" id="PF01717"/>
    </source>
</evidence>
<accession>A0ABZ0PFV7</accession>
<dbReference type="InterPro" id="IPR013215">
    <property type="entry name" value="Cbl-indep_Met_Synth_N"/>
</dbReference>
<dbReference type="InterPro" id="IPR006276">
    <property type="entry name" value="Cobalamin-indep_Met_synthase"/>
</dbReference>
<dbReference type="InterPro" id="IPR002629">
    <property type="entry name" value="Met_Synth_C/arc"/>
</dbReference>
<evidence type="ECO:0000256" key="5">
    <source>
        <dbReference type="ARBA" id="ARBA00022605"/>
    </source>
</evidence>
<evidence type="ECO:0000259" key="12">
    <source>
        <dbReference type="Pfam" id="PF08267"/>
    </source>
</evidence>
<evidence type="ECO:0000256" key="7">
    <source>
        <dbReference type="ARBA" id="ARBA00022723"/>
    </source>
</evidence>
<evidence type="ECO:0000313" key="13">
    <source>
        <dbReference type="EMBL" id="WPB84515.1"/>
    </source>
</evidence>
<keyword evidence="7 10" id="KW-0479">Metal-binding</keyword>
<keyword evidence="10" id="KW-0677">Repeat</keyword>
<dbReference type="HAMAP" id="MF_00172">
    <property type="entry name" value="Meth_synth"/>
    <property type="match status" value="1"/>
</dbReference>
<dbReference type="GO" id="GO:0032259">
    <property type="term" value="P:methylation"/>
    <property type="evidence" value="ECO:0007669"/>
    <property type="project" value="UniProtKB-KW"/>
</dbReference>
<dbReference type="PANTHER" id="PTHR30519">
    <property type="entry name" value="5-METHYLTETRAHYDROPTEROYLTRIGLUTAMATE--HOMOCYSTEINE METHYLTRANSFERASE"/>
    <property type="match status" value="1"/>
</dbReference>
<keyword evidence="8 10" id="KW-0862">Zinc</keyword>
<name>A0ABZ0PFV7_9PROT</name>
<keyword evidence="9 10" id="KW-0486">Methionine biosynthesis</keyword>
<dbReference type="GO" id="GO:0003871">
    <property type="term" value="F:5-methyltetrahydropteroyltriglutamate-homocysteine S-methyltransferase activity"/>
    <property type="evidence" value="ECO:0007669"/>
    <property type="project" value="UniProtKB-EC"/>
</dbReference>
<comment type="catalytic activity">
    <reaction evidence="10">
        <text>5-methyltetrahydropteroyltri-L-glutamate + L-homocysteine = tetrahydropteroyltri-L-glutamate + L-methionine</text>
        <dbReference type="Rhea" id="RHEA:21196"/>
        <dbReference type="ChEBI" id="CHEBI:57844"/>
        <dbReference type="ChEBI" id="CHEBI:58140"/>
        <dbReference type="ChEBI" id="CHEBI:58199"/>
        <dbReference type="ChEBI" id="CHEBI:58207"/>
        <dbReference type="EC" id="2.1.1.14"/>
    </reaction>
</comment>
<comment type="pathway">
    <text evidence="2 10">Amino-acid biosynthesis; L-methionine biosynthesis via de novo pathway; L-methionine from L-homocysteine (MetE route): step 1/1.</text>
</comment>
<dbReference type="CDD" id="cd03311">
    <property type="entry name" value="CIMS_C_terminal_like"/>
    <property type="match status" value="1"/>
</dbReference>
<feature type="binding site" evidence="10">
    <location>
        <begin position="530"/>
        <end position="531"/>
    </location>
    <ligand>
        <name>5-methyltetrahydropteroyltri-L-glutamate</name>
        <dbReference type="ChEBI" id="CHEBI:58207"/>
    </ligand>
</feature>
<evidence type="ECO:0000256" key="9">
    <source>
        <dbReference type="ARBA" id="ARBA00023167"/>
    </source>
</evidence>
<feature type="binding site" evidence="10">
    <location>
        <position position="620"/>
    </location>
    <ligand>
        <name>5-methyltetrahydropteroyltri-L-glutamate</name>
        <dbReference type="ChEBI" id="CHEBI:58207"/>
    </ligand>
</feature>
<proteinExistence type="inferred from homology"/>
<feature type="binding site" evidence="10">
    <location>
        <position position="741"/>
    </location>
    <ligand>
        <name>Zn(2+)</name>
        <dbReference type="ChEBI" id="CHEBI:29105"/>
        <note>catalytic</note>
    </ligand>
</feature>
<feature type="binding site" evidence="10">
    <location>
        <position position="576"/>
    </location>
    <ligand>
        <name>5-methyltetrahydropteroyltri-L-glutamate</name>
        <dbReference type="ChEBI" id="CHEBI:58207"/>
    </ligand>
</feature>
<keyword evidence="4 10" id="KW-0489">Methyltransferase</keyword>
<feature type="binding site" evidence="10">
    <location>
        <position position="499"/>
    </location>
    <ligand>
        <name>L-methionine</name>
        <dbReference type="ChEBI" id="CHEBI:57844"/>
    </ligand>
</feature>
<feature type="binding site" evidence="10">
    <location>
        <position position="614"/>
    </location>
    <ligand>
        <name>L-methionine</name>
        <dbReference type="ChEBI" id="CHEBI:57844"/>
    </ligand>
</feature>
<dbReference type="SUPFAM" id="SSF51726">
    <property type="entry name" value="UROD/MetE-like"/>
    <property type="match status" value="2"/>
</dbReference>
<comment type="function">
    <text evidence="1 10">Catalyzes the transfer of a methyl group from 5-methyltetrahydrofolate to homocysteine resulting in methionine formation.</text>
</comment>
<reference evidence="13 14" key="1">
    <citation type="submission" date="2023-11" db="EMBL/GenBank/DDBJ databases">
        <title>Arctic aerobic anoxygenic photoheterotroph Sediminicoccus rosea KRV36 adapts its photosynthesis to long days of polar summer.</title>
        <authorList>
            <person name="Tomasch J."/>
            <person name="Kopejtka K."/>
            <person name="Bily T."/>
            <person name="Gardiner A.T."/>
            <person name="Gardian Z."/>
            <person name="Shivaramu S."/>
            <person name="Koblizek M."/>
            <person name="Engelhardt F."/>
            <person name="Kaftan D."/>
        </authorList>
    </citation>
    <scope>NUCLEOTIDE SEQUENCE [LARGE SCALE GENOMIC DNA]</scope>
    <source>
        <strain evidence="13 14">R-30</strain>
    </source>
</reference>
<feature type="binding site" evidence="10">
    <location>
        <begin position="15"/>
        <end position="18"/>
    </location>
    <ligand>
        <name>5-methyltetrahydropteroyltri-L-glutamate</name>
        <dbReference type="ChEBI" id="CHEBI:58207"/>
    </ligand>
</feature>
<feature type="domain" description="Cobalamin-independent methionine synthase MetE C-terminal/archaeal" evidence="11">
    <location>
        <begin position="441"/>
        <end position="763"/>
    </location>
</feature>
<feature type="binding site" evidence="10">
    <location>
        <position position="656"/>
    </location>
    <ligand>
        <name>Zn(2+)</name>
        <dbReference type="ChEBI" id="CHEBI:29105"/>
        <note>catalytic</note>
    </ligand>
</feature>
<evidence type="ECO:0000256" key="8">
    <source>
        <dbReference type="ARBA" id="ARBA00022833"/>
    </source>
</evidence>
<feature type="domain" description="Cobalamin-independent methionine synthase MetE N-terminal" evidence="12">
    <location>
        <begin position="4"/>
        <end position="322"/>
    </location>
</feature>
<dbReference type="RefSeq" id="WP_318648477.1">
    <property type="nucleotide sequence ID" value="NZ_CP137852.1"/>
</dbReference>
<sequence length="767" mass="84363">MTAYNLGFPRMGLRRELKTALEAHWSGQADEAALLATAAELRARHWALQRAVGIAVPPSNDFALYDHVLDHACAFGVIPEGYGWRPGEPVSLATRFALARGARGTAGERAAGIAPGAPALEMTKWFDTNYHYLVPVFRPDQAFIATGFPAVDAFEEAKALGYPTRPVLLGPVSFLLLGKMAGGAGDPLALLPGLLPLYAETLRRLAAAGAREVQMDEPCLSLDLQPAARTALRAAYLVLAGAAPRLSLMLAAYFGDLRENLETALGLPVAGLHLDLVRAPRMLDLALRQAPPRMMLSLGVVDGRNVWATDLSRAFQQVRAAAAARRFELLQVAPSCSLLHSPVDLAGETGLDPELRGWMAFARQKLEEVAILARGLTAGRGAIAAELAASDARQEARRRSPRLHDPAVAERLAAGRAEDAARVPFAERRMAQQTRLRLPGFPTTTIGSFPQTAEIRAARAARKRGEVTEAAYHAFLTERMAEAIRWQEEIGLDVLVHGEFERNDMVEHFADFLTGFAVTKSGWVQSYGSRCVKPPVIFGDVSRPGPMTVEWARRAQALTERPMKGMLTGPVTMLQWSFVRDDIPRAAVRRQLAYAIRDEVTDLEAAGIPIVQIDEPAFREGLPLRRDEWDAYLTDAVHCFRISASGVRPETQIHTHMCYSEFNDIMDRIAQMDADVISIETARSRMELLAAFVDFAYPNEIGPGVYDIHAPRVPEAAEMERLLRIAAQRVPAERIWVNPDCGLKTRRWEEVRPALQRMVEAARTLRG</sequence>
<dbReference type="Pfam" id="PF01717">
    <property type="entry name" value="Meth_synt_2"/>
    <property type="match status" value="1"/>
</dbReference>
<evidence type="ECO:0000256" key="4">
    <source>
        <dbReference type="ARBA" id="ARBA00022603"/>
    </source>
</evidence>
<evidence type="ECO:0000256" key="3">
    <source>
        <dbReference type="ARBA" id="ARBA00009553"/>
    </source>
</evidence>
<dbReference type="InterPro" id="IPR038071">
    <property type="entry name" value="UROD/MetE-like_sf"/>
</dbReference>
<dbReference type="CDD" id="cd03312">
    <property type="entry name" value="CIMS_N_terminal_like"/>
    <property type="match status" value="1"/>
</dbReference>
<evidence type="ECO:0000256" key="6">
    <source>
        <dbReference type="ARBA" id="ARBA00022679"/>
    </source>
</evidence>
<dbReference type="Pfam" id="PF08267">
    <property type="entry name" value="Meth_synt_1"/>
    <property type="match status" value="1"/>
</dbReference>
<evidence type="ECO:0000256" key="1">
    <source>
        <dbReference type="ARBA" id="ARBA00002777"/>
    </source>
</evidence>
<organism evidence="13 14">
    <name type="scientific">Sediminicoccus rosea</name>
    <dbReference type="NCBI Taxonomy" id="1225128"/>
    <lineage>
        <taxon>Bacteria</taxon>
        <taxon>Pseudomonadati</taxon>
        <taxon>Pseudomonadota</taxon>
        <taxon>Alphaproteobacteria</taxon>
        <taxon>Acetobacterales</taxon>
        <taxon>Roseomonadaceae</taxon>
        <taxon>Sediminicoccus</taxon>
    </lineage>
</organism>
<feature type="binding site" evidence="10">
    <location>
        <position position="499"/>
    </location>
    <ligand>
        <name>L-homocysteine</name>
        <dbReference type="ChEBI" id="CHEBI:58199"/>
    </ligand>
</feature>
<comment type="cofactor">
    <cofactor evidence="10">
        <name>Zn(2+)</name>
        <dbReference type="ChEBI" id="CHEBI:29105"/>
    </cofactor>
    <text evidence="10">Binds 1 zinc ion per subunit.</text>
</comment>